<name>A0A4C1ST97_EUMVA</name>
<sequence>MTVLLQFRLFLRRDRSPSVQSPGPLFSSVIPRVVFLQAAFRSVGLRACVECVWCHTESGDSYVTFAFVPVIYSGFTAPSARQARARFLLLRFHSSVKDLGMTVYNKLDFTKHVDKITSQAYSILGFTLGVRKRIQRCLYTYPSIQEREILKDMLQVARNQSKLKTQEILEGKNNHQNHQ</sequence>
<dbReference type="AlphaFoldDB" id="A0A4C1ST97"/>
<keyword evidence="2" id="KW-1185">Reference proteome</keyword>
<dbReference type="Proteomes" id="UP000299102">
    <property type="component" value="Unassembled WGS sequence"/>
</dbReference>
<comment type="caution">
    <text evidence="1">The sequence shown here is derived from an EMBL/GenBank/DDBJ whole genome shotgun (WGS) entry which is preliminary data.</text>
</comment>
<feature type="non-terminal residue" evidence="1">
    <location>
        <position position="179"/>
    </location>
</feature>
<organism evidence="1 2">
    <name type="scientific">Eumeta variegata</name>
    <name type="common">Bagworm moth</name>
    <name type="synonym">Eumeta japonica</name>
    <dbReference type="NCBI Taxonomy" id="151549"/>
    <lineage>
        <taxon>Eukaryota</taxon>
        <taxon>Metazoa</taxon>
        <taxon>Ecdysozoa</taxon>
        <taxon>Arthropoda</taxon>
        <taxon>Hexapoda</taxon>
        <taxon>Insecta</taxon>
        <taxon>Pterygota</taxon>
        <taxon>Neoptera</taxon>
        <taxon>Endopterygota</taxon>
        <taxon>Lepidoptera</taxon>
        <taxon>Glossata</taxon>
        <taxon>Ditrysia</taxon>
        <taxon>Tineoidea</taxon>
        <taxon>Psychidae</taxon>
        <taxon>Oiketicinae</taxon>
        <taxon>Eumeta</taxon>
    </lineage>
</organism>
<proteinExistence type="predicted"/>
<reference evidence="1 2" key="1">
    <citation type="journal article" date="2019" name="Commun. Biol.">
        <title>The bagworm genome reveals a unique fibroin gene that provides high tensile strength.</title>
        <authorList>
            <person name="Kono N."/>
            <person name="Nakamura H."/>
            <person name="Ohtoshi R."/>
            <person name="Tomita M."/>
            <person name="Numata K."/>
            <person name="Arakawa K."/>
        </authorList>
    </citation>
    <scope>NUCLEOTIDE SEQUENCE [LARGE SCALE GENOMIC DNA]</scope>
</reference>
<evidence type="ECO:0000313" key="2">
    <source>
        <dbReference type="Proteomes" id="UP000299102"/>
    </source>
</evidence>
<protein>
    <submittedName>
        <fullName evidence="1">Uncharacterized protein</fullName>
    </submittedName>
</protein>
<dbReference type="EMBL" id="BGZK01003869">
    <property type="protein sequence ID" value="GBP05175.1"/>
    <property type="molecule type" value="Genomic_DNA"/>
</dbReference>
<evidence type="ECO:0000313" key="1">
    <source>
        <dbReference type="EMBL" id="GBP05175.1"/>
    </source>
</evidence>
<gene>
    <name evidence="1" type="ORF">EVAR_69639_1</name>
</gene>
<accession>A0A4C1ST97</accession>
<dbReference type="OrthoDB" id="7553311at2759"/>